<organism evidence="1 2">
    <name type="scientific">Holotrichia oblita</name>
    <name type="common">Chafer beetle</name>
    <dbReference type="NCBI Taxonomy" id="644536"/>
    <lineage>
        <taxon>Eukaryota</taxon>
        <taxon>Metazoa</taxon>
        <taxon>Ecdysozoa</taxon>
        <taxon>Arthropoda</taxon>
        <taxon>Hexapoda</taxon>
        <taxon>Insecta</taxon>
        <taxon>Pterygota</taxon>
        <taxon>Neoptera</taxon>
        <taxon>Endopterygota</taxon>
        <taxon>Coleoptera</taxon>
        <taxon>Polyphaga</taxon>
        <taxon>Scarabaeiformia</taxon>
        <taxon>Scarabaeidae</taxon>
        <taxon>Melolonthinae</taxon>
        <taxon>Holotrichia</taxon>
    </lineage>
</organism>
<gene>
    <name evidence="1" type="ORF">MML48_2g00012474</name>
</gene>
<dbReference type="EMBL" id="CM043016">
    <property type="protein sequence ID" value="KAI4468578.1"/>
    <property type="molecule type" value="Genomic_DNA"/>
</dbReference>
<evidence type="ECO:0000313" key="2">
    <source>
        <dbReference type="Proteomes" id="UP001056778"/>
    </source>
</evidence>
<reference evidence="1" key="1">
    <citation type="submission" date="2022-04" db="EMBL/GenBank/DDBJ databases">
        <title>Chromosome-scale genome assembly of Holotrichia oblita Faldermann.</title>
        <authorList>
            <person name="Rongchong L."/>
        </authorList>
    </citation>
    <scope>NUCLEOTIDE SEQUENCE</scope>
    <source>
        <strain evidence="1">81SQS9</strain>
    </source>
</reference>
<name>A0ACB9TNR5_HOLOL</name>
<evidence type="ECO:0000313" key="1">
    <source>
        <dbReference type="EMBL" id="KAI4468578.1"/>
    </source>
</evidence>
<comment type="caution">
    <text evidence="1">The sequence shown here is derived from an EMBL/GenBank/DDBJ whole genome shotgun (WGS) entry which is preliminary data.</text>
</comment>
<accession>A0ACB9TNR5</accession>
<dbReference type="Proteomes" id="UP001056778">
    <property type="component" value="Chromosome 2"/>
</dbReference>
<protein>
    <submittedName>
        <fullName evidence="1">Wnt related</fullName>
    </submittedName>
</protein>
<sequence>MRRPRCNEEYEQFDLATKDINFHQDRTARVCLGIQAKQIVLNVYNNINSENDESTAESDIINITLKLTEAVKLNLLTECKCHGVSGSCTMKTCWKSLPPFRTIGDSLMKKYYRARPVTSTYTTTKSDKKSEKKLQLVLKKGKMPIKKPPKKSELVFLQMSPNYCEKDLAAGSLGTVGRICNRTSEGSDGCDLMCCGRGYNTHQYTRKWQCNCKFLWCCKVECKECSERTEEYTCK</sequence>
<proteinExistence type="predicted"/>
<keyword evidence="2" id="KW-1185">Reference proteome</keyword>